<evidence type="ECO:0000313" key="4">
    <source>
        <dbReference type="Proteomes" id="UP000014760"/>
    </source>
</evidence>
<keyword evidence="1" id="KW-0472">Membrane</keyword>
<reference evidence="3" key="3">
    <citation type="submission" date="2015-06" db="UniProtKB">
        <authorList>
            <consortium name="EnsemblMetazoa"/>
        </authorList>
    </citation>
    <scope>IDENTIFICATION</scope>
</reference>
<proteinExistence type="predicted"/>
<feature type="transmembrane region" description="Helical" evidence="1">
    <location>
        <begin position="165"/>
        <end position="189"/>
    </location>
</feature>
<accession>R7U4H5</accession>
<dbReference type="EMBL" id="KB308243">
    <property type="protein sequence ID" value="ELT98070.1"/>
    <property type="molecule type" value="Genomic_DNA"/>
</dbReference>
<dbReference type="OrthoDB" id="10536225at2759"/>
<keyword evidence="1" id="KW-0812">Transmembrane</keyword>
<keyword evidence="1" id="KW-1133">Transmembrane helix</keyword>
<name>R7U4H5_CAPTE</name>
<organism evidence="2">
    <name type="scientific">Capitella teleta</name>
    <name type="common">Polychaete worm</name>
    <dbReference type="NCBI Taxonomy" id="283909"/>
    <lineage>
        <taxon>Eukaryota</taxon>
        <taxon>Metazoa</taxon>
        <taxon>Spiralia</taxon>
        <taxon>Lophotrochozoa</taxon>
        <taxon>Annelida</taxon>
        <taxon>Polychaeta</taxon>
        <taxon>Sedentaria</taxon>
        <taxon>Scolecida</taxon>
        <taxon>Capitellidae</taxon>
        <taxon>Capitella</taxon>
    </lineage>
</organism>
<gene>
    <name evidence="2" type="ORF">CAPTEDRAFT_200913</name>
</gene>
<feature type="non-terminal residue" evidence="2">
    <location>
        <position position="231"/>
    </location>
</feature>
<reference evidence="2 4" key="2">
    <citation type="journal article" date="2013" name="Nature">
        <title>Insights into bilaterian evolution from three spiralian genomes.</title>
        <authorList>
            <person name="Simakov O."/>
            <person name="Marletaz F."/>
            <person name="Cho S.J."/>
            <person name="Edsinger-Gonzales E."/>
            <person name="Havlak P."/>
            <person name="Hellsten U."/>
            <person name="Kuo D.H."/>
            <person name="Larsson T."/>
            <person name="Lv J."/>
            <person name="Arendt D."/>
            <person name="Savage R."/>
            <person name="Osoegawa K."/>
            <person name="de Jong P."/>
            <person name="Grimwood J."/>
            <person name="Chapman J.A."/>
            <person name="Shapiro H."/>
            <person name="Aerts A."/>
            <person name="Otillar R.P."/>
            <person name="Terry A.Y."/>
            <person name="Boore J.L."/>
            <person name="Grigoriev I.V."/>
            <person name="Lindberg D.R."/>
            <person name="Seaver E.C."/>
            <person name="Weisblat D.A."/>
            <person name="Putnam N.H."/>
            <person name="Rokhsar D.S."/>
        </authorList>
    </citation>
    <scope>NUCLEOTIDE SEQUENCE</scope>
    <source>
        <strain evidence="2 4">I ESC-2004</strain>
    </source>
</reference>
<dbReference type="Proteomes" id="UP000014760">
    <property type="component" value="Unassembled WGS sequence"/>
</dbReference>
<protein>
    <submittedName>
        <fullName evidence="2 3">Uncharacterized protein</fullName>
    </submittedName>
</protein>
<evidence type="ECO:0000313" key="3">
    <source>
        <dbReference type="EnsemblMetazoa" id="CapteP200913"/>
    </source>
</evidence>
<dbReference type="EnsemblMetazoa" id="CapteT200913">
    <property type="protein sequence ID" value="CapteP200913"/>
    <property type="gene ID" value="CapteG200913"/>
</dbReference>
<evidence type="ECO:0000313" key="2">
    <source>
        <dbReference type="EMBL" id="ELT98070.1"/>
    </source>
</evidence>
<dbReference type="AlphaFoldDB" id="R7U4H5"/>
<evidence type="ECO:0000256" key="1">
    <source>
        <dbReference type="SAM" id="Phobius"/>
    </source>
</evidence>
<reference evidence="4" key="1">
    <citation type="submission" date="2012-12" db="EMBL/GenBank/DDBJ databases">
        <authorList>
            <person name="Hellsten U."/>
            <person name="Grimwood J."/>
            <person name="Chapman J.A."/>
            <person name="Shapiro H."/>
            <person name="Aerts A."/>
            <person name="Otillar R.P."/>
            <person name="Terry A.Y."/>
            <person name="Boore J.L."/>
            <person name="Simakov O."/>
            <person name="Marletaz F."/>
            <person name="Cho S.-J."/>
            <person name="Edsinger-Gonzales E."/>
            <person name="Havlak P."/>
            <person name="Kuo D.-H."/>
            <person name="Larsson T."/>
            <person name="Lv J."/>
            <person name="Arendt D."/>
            <person name="Savage R."/>
            <person name="Osoegawa K."/>
            <person name="de Jong P."/>
            <person name="Lindberg D.R."/>
            <person name="Seaver E.C."/>
            <person name="Weisblat D.A."/>
            <person name="Putnam N.H."/>
            <person name="Grigoriev I.V."/>
            <person name="Rokhsar D.S."/>
        </authorList>
    </citation>
    <scope>NUCLEOTIDE SEQUENCE</scope>
    <source>
        <strain evidence="4">I ESC-2004</strain>
    </source>
</reference>
<dbReference type="HOGENOM" id="CLU_1202421_0_0_1"/>
<sequence>MDTRLATCFCFAVGFFEFSHARRWTTKYMDDATACDHTVTHNDDMEEGDFYTLSSDRLQGHLAKQHFPAECSEAFDFGDRLASVQIMSWYCSDKIVGNPVLTIYHDCTASRRNQMMTFNCSSTVPKNLWINSTSSCLTFYHYRGVTTKDYFFELKVTAALISFPVAGMAAIFLLCIVGSLLCAKIFCVLTGYESRLPNINFDELEDQKQILSSTSRDPIISVVEDQQQQPP</sequence>
<keyword evidence="4" id="KW-1185">Reference proteome</keyword>
<dbReference type="EMBL" id="AMQN01010610">
    <property type="status" value="NOT_ANNOTATED_CDS"/>
    <property type="molecule type" value="Genomic_DNA"/>
</dbReference>